<dbReference type="InterPro" id="IPR024555">
    <property type="entry name" value="PX-associated"/>
</dbReference>
<evidence type="ECO:0000313" key="3">
    <source>
        <dbReference type="EMBL" id="CZR63541.1"/>
    </source>
</evidence>
<organism evidence="3 4">
    <name type="scientific">Phialocephala subalpina</name>
    <dbReference type="NCBI Taxonomy" id="576137"/>
    <lineage>
        <taxon>Eukaryota</taxon>
        <taxon>Fungi</taxon>
        <taxon>Dikarya</taxon>
        <taxon>Ascomycota</taxon>
        <taxon>Pezizomycotina</taxon>
        <taxon>Leotiomycetes</taxon>
        <taxon>Helotiales</taxon>
        <taxon>Mollisiaceae</taxon>
        <taxon>Phialocephala</taxon>
        <taxon>Phialocephala fortinii species complex</taxon>
    </lineage>
</organism>
<dbReference type="InterPro" id="IPR024554">
    <property type="entry name" value="LEC1-like_C"/>
</dbReference>
<accession>A0A1L7XET7</accession>
<evidence type="ECO:0000259" key="1">
    <source>
        <dbReference type="Pfam" id="PF12825"/>
    </source>
</evidence>
<dbReference type="GO" id="GO:0035091">
    <property type="term" value="F:phosphatidylinositol binding"/>
    <property type="evidence" value="ECO:0007669"/>
    <property type="project" value="TreeGrafter"/>
</dbReference>
<dbReference type="Pfam" id="PF12828">
    <property type="entry name" value="PXB"/>
    <property type="match status" value="1"/>
</dbReference>
<proteinExistence type="predicted"/>
<keyword evidence="4" id="KW-1185">Reference proteome</keyword>
<dbReference type="AlphaFoldDB" id="A0A1L7XET7"/>
<protein>
    <submittedName>
        <fullName evidence="3">Uncharacterized protein</fullName>
    </submittedName>
</protein>
<name>A0A1L7XET7_9HELO</name>
<reference evidence="3 4" key="1">
    <citation type="submission" date="2016-03" db="EMBL/GenBank/DDBJ databases">
        <authorList>
            <person name="Ploux O."/>
        </authorList>
    </citation>
    <scope>NUCLEOTIDE SEQUENCE [LARGE SCALE GENOMIC DNA]</scope>
    <source>
        <strain evidence="3 4">UAMH 11012</strain>
    </source>
</reference>
<dbReference type="PANTHER" id="PTHR47185:SF2">
    <property type="entry name" value="FUNGAL PROTEIN"/>
    <property type="match status" value="1"/>
</dbReference>
<gene>
    <name evidence="3" type="ORF">PAC_13438</name>
</gene>
<feature type="domain" description="PX" evidence="1">
    <location>
        <begin position="163"/>
        <end position="356"/>
    </location>
</feature>
<dbReference type="STRING" id="576137.A0A1L7XET7"/>
<dbReference type="EMBL" id="FJOG01000024">
    <property type="protein sequence ID" value="CZR63541.1"/>
    <property type="molecule type" value="Genomic_DNA"/>
</dbReference>
<evidence type="ECO:0000259" key="2">
    <source>
        <dbReference type="Pfam" id="PF12828"/>
    </source>
</evidence>
<sequence length="645" mass="71305">MSSPTLSPEQAHALFDILTHHQIYSEIEGFKWPAAIRNYGPPFSKGVESSSPLLQSMFNSLVVKLPGISTLPPEFWQEKFGNVIENLSQPGLSESYDKGTMGTRKTLSTASSVLIENAARGCLGGCPVAPGDNEAQYDHTKAEDLARAWDRAAHDLVYGDLIDELYDGIAKSDKLEDTSPLVQAAIEHILLIAASFVHHVFVLSPDGQYLLRLLSNVNKLVPYMAIKQTLRVGNAATMINGMLKLILTKLSVTAFTNWIGLSKNSDDGMNLLQQIVSTVLTWDNSDFKDIASKIEKAKDGPSREHLDAIETHVQAGREEHEKVRSISVEQSKSVVHVIFETTQYPPSAPLSEAQHAQALEFYSAKLSIRDRKELIRILCRQYPDNLTQSIRDVVAVYDPLIRAVHNGVDLSAGLSDFQAFLEDMIKTVKPKSTGGKAPSVEDFVTLFRTHLPSCMRFLHQVAKNCPDVSSTFREYCKEAIKEFRNKEAQDGTEAGAAGSMTSHLTTMFSSLPEDKQPDVLGILDAHAKYIASLNKLSMQRAQSVLDNKSTTMYGPGVYLARWHGLLDETLITPATPEGGIRRGKDIQFKDEEGKKKGGAKGWWDSESIAKKVMGELPEQPDVDVVWKLLGDPFRELLNRNRAVGT</sequence>
<dbReference type="Pfam" id="PF12825">
    <property type="entry name" value="DUF3818"/>
    <property type="match status" value="2"/>
</dbReference>
<dbReference type="Proteomes" id="UP000184330">
    <property type="component" value="Unassembled WGS sequence"/>
</dbReference>
<dbReference type="PANTHER" id="PTHR47185">
    <property type="entry name" value="PX DOMAIN-CONTAINING PROTEIN YPR097W"/>
    <property type="match status" value="1"/>
</dbReference>
<feature type="domain" description="PX-associated" evidence="2">
    <location>
        <begin position="3"/>
        <end position="120"/>
    </location>
</feature>
<dbReference type="InterPro" id="IPR047168">
    <property type="entry name" value="LEC1-like"/>
</dbReference>
<evidence type="ECO:0000313" key="4">
    <source>
        <dbReference type="Proteomes" id="UP000184330"/>
    </source>
</evidence>
<feature type="domain" description="PX" evidence="1">
    <location>
        <begin position="366"/>
        <end position="484"/>
    </location>
</feature>
<dbReference type="OrthoDB" id="2117459at2759"/>